<dbReference type="SMR" id="Q9WVY7"/>
<proteinExistence type="predicted"/>
<gene>
    <name evidence="2" type="primary">penN</name>
</gene>
<evidence type="ECO:0000313" key="2">
    <source>
        <dbReference type="EMBL" id="AAD25908.1"/>
    </source>
</evidence>
<geneLocation type="plasmid" evidence="3">
    <name>pMD136</name>
</geneLocation>
<dbReference type="InterPro" id="IPR011032">
    <property type="entry name" value="GroES-like_sf"/>
</dbReference>
<reference evidence="3" key="2">
    <citation type="journal article" date="2000" name="Plasmid">
        <title>Nucleotide sequence and analysis of plasmid pMD136 from Pediococcus pentosaceus FBB61 (ATCC43200) involved in pediocin A production.</title>
        <authorList>
            <person name="Giacomini A."/>
            <person name="Squartini A."/>
            <person name="Nuti M.P."/>
        </authorList>
    </citation>
    <scope>NUCLEOTIDE SEQUENCE</scope>
    <source>
        <strain evidence="3">ATCC 43200</strain>
        <plasmid evidence="3">pMD136</plasmid>
    </source>
</reference>
<dbReference type="AlphaFoldDB" id="Q9WVY7"/>
<dbReference type="InterPro" id="IPR051397">
    <property type="entry name" value="Zn-ADH-like_protein"/>
</dbReference>
<evidence type="ECO:0000313" key="3">
    <source>
        <dbReference type="EMBL" id="AAD39631.1"/>
    </source>
</evidence>
<dbReference type="SUPFAM" id="SSF51735">
    <property type="entry name" value="NAD(P)-binding Rossmann-fold domains"/>
    <property type="match status" value="1"/>
</dbReference>
<dbReference type="Gene3D" id="3.40.50.720">
    <property type="entry name" value="NAD(P)-binding Rossmann-like Domain"/>
    <property type="match status" value="1"/>
</dbReference>
<dbReference type="SUPFAM" id="SSF50129">
    <property type="entry name" value="GroES-like"/>
    <property type="match status" value="1"/>
</dbReference>
<name>Q9WVY7_PEDPE</name>
<dbReference type="Gene3D" id="3.90.180.10">
    <property type="entry name" value="Medium-chain alcohol dehydrogenases, catalytic domain"/>
    <property type="match status" value="1"/>
</dbReference>
<dbReference type="GO" id="GO:0016491">
    <property type="term" value="F:oxidoreductase activity"/>
    <property type="evidence" value="ECO:0007669"/>
    <property type="project" value="TreeGrafter"/>
</dbReference>
<dbReference type="InterPro" id="IPR036291">
    <property type="entry name" value="NAD(P)-bd_dom_sf"/>
</dbReference>
<dbReference type="Pfam" id="PF08240">
    <property type="entry name" value="ADH_N"/>
    <property type="match status" value="1"/>
</dbReference>
<accession>Q9WVY7</accession>
<dbReference type="PANTHER" id="PTHR43677">
    <property type="entry name" value="SHORT-CHAIN DEHYDROGENASE/REDUCTASE"/>
    <property type="match status" value="1"/>
</dbReference>
<keyword evidence="3" id="KW-0614">Plasmid</keyword>
<dbReference type="EMBL" id="AF033858">
    <property type="protein sequence ID" value="AAD39631.1"/>
    <property type="molecule type" value="Genomic_DNA"/>
</dbReference>
<dbReference type="InterPro" id="IPR013154">
    <property type="entry name" value="ADH-like_N"/>
</dbReference>
<protein>
    <submittedName>
        <fullName evidence="2">PenN</fullName>
    </submittedName>
</protein>
<dbReference type="RefSeq" id="WP_010889645.1">
    <property type="nucleotide sequence ID" value="NC_001277.1"/>
</dbReference>
<dbReference type="EMBL" id="AF069302">
    <property type="protein sequence ID" value="AAD25908.1"/>
    <property type="molecule type" value="Genomic_DNA"/>
</dbReference>
<evidence type="ECO:0000259" key="1">
    <source>
        <dbReference type="Pfam" id="PF08240"/>
    </source>
</evidence>
<dbReference type="PANTHER" id="PTHR43677:SF4">
    <property type="entry name" value="QUINONE OXIDOREDUCTASE-LIKE PROTEIN 2"/>
    <property type="match status" value="1"/>
</dbReference>
<reference evidence="2" key="1">
    <citation type="submission" date="1998-06" db="EMBL/GenBank/DDBJ databases">
        <title>Pediococcus pentosaceus pediocin A encoding plasmid, pMD136.</title>
        <authorList>
            <person name="Kantor A."/>
            <person name="Mett A."/>
            <person name="Shapira R."/>
        </authorList>
    </citation>
    <scope>NUCLEOTIDE SEQUENCE</scope>
    <source>
        <strain evidence="2">ATCC 43200</strain>
        <plasmid evidence="2">pMD136</plasmid>
    </source>
</reference>
<feature type="domain" description="Alcohol dehydrogenase-like N-terminal" evidence="1">
    <location>
        <begin position="51"/>
        <end position="122"/>
    </location>
</feature>
<sequence length="371" mass="41439">MDVIGLINEGLVSTFDLEGQDTLSISDNVVNVGNLKMPRPKFDEKHDKNKDFVLVQVVAFSCNYRDKAIVVKSSNKMSGAFSNTAAPVSFFGSDFVGIIIEKGTNVSEFELNDRVIPNCAYPTPPADGVAPGVVTNEASKGYLKLHKSKLLKVPDNMPNSIAAGYSIGGQTSESMVRRSNVSQSDKVLVLSARSNTSLFIINALLHRGIKPTLLSTTKWSEDNLDLVKHCEVINLNRNVNKWPDDLEKFDVIFDPFFDIHLEEAIKHLNIGGRYITCGYKNQHESFEITNDIANQQNLQSIMLTAMVNNISIIGNCIGETFDLENSLKNFNYKLPPFQIDSTLSTMEFKEFLDETYNKRNRFGKVIMNYVS</sequence>
<organism evidence="3">
    <name type="scientific">Pediococcus pentosaceus</name>
    <dbReference type="NCBI Taxonomy" id="1255"/>
    <lineage>
        <taxon>Bacteria</taxon>
        <taxon>Bacillati</taxon>
        <taxon>Bacillota</taxon>
        <taxon>Bacilli</taxon>
        <taxon>Lactobacillales</taxon>
        <taxon>Lactobacillaceae</taxon>
        <taxon>Pediococcus</taxon>
    </lineage>
</organism>